<dbReference type="Proteomes" id="UP000295106">
    <property type="component" value="Unassembled WGS sequence"/>
</dbReference>
<dbReference type="AlphaFoldDB" id="A0A4R2MG04"/>
<dbReference type="GO" id="GO:0006635">
    <property type="term" value="P:fatty acid beta-oxidation"/>
    <property type="evidence" value="ECO:0007669"/>
    <property type="project" value="TreeGrafter"/>
</dbReference>
<dbReference type="PANTHER" id="PTHR11941">
    <property type="entry name" value="ENOYL-COA HYDRATASE-RELATED"/>
    <property type="match status" value="1"/>
</dbReference>
<dbReference type="GO" id="GO:0003824">
    <property type="term" value="F:catalytic activity"/>
    <property type="evidence" value="ECO:0007669"/>
    <property type="project" value="InterPro"/>
</dbReference>
<comment type="caution">
    <text evidence="3">The sequence shown here is derived from an EMBL/GenBank/DDBJ whole genome shotgun (WGS) entry which is preliminary data.</text>
</comment>
<dbReference type="EMBL" id="SLXD01000001">
    <property type="protein sequence ID" value="TCP05361.1"/>
    <property type="molecule type" value="Genomic_DNA"/>
</dbReference>
<dbReference type="Pfam" id="PF00378">
    <property type="entry name" value="ECH_1"/>
    <property type="match status" value="1"/>
</dbReference>
<comment type="similarity">
    <text evidence="1 2">Belongs to the enoyl-CoA hydratase/isomerase family.</text>
</comment>
<dbReference type="InterPro" id="IPR001753">
    <property type="entry name" value="Enoyl-CoA_hydra/iso"/>
</dbReference>
<gene>
    <name evidence="3" type="ORF">EV684_101233</name>
</gene>
<dbReference type="PROSITE" id="PS00166">
    <property type="entry name" value="ENOYL_COA_HYDRATASE"/>
    <property type="match status" value="1"/>
</dbReference>
<sequence length="260" mass="28398">MAEPSPLRVERDGAILRLTVDRPERHNPLSMAVLGALREALLRHAHDPALRCVLVTGAGERYFAAGGDVHELESVRSDDDARLMSDRGRTVLDTVRDCPVPVLAVLNGDAIGGGSELAVACDFRLMREGTHIGFIHGKLAITSAWGGGPDLASLVGPARALRMMSRCELVPAQTALAWGLADLVVPDAAAMPAAVDEFIAPILRQTRAALTGAVEQTRALRRGESYRERREIEQRHFVRAWVHEDHWAAVERFKTRKRGA</sequence>
<accession>A0A4R2MG04</accession>
<evidence type="ECO:0000313" key="4">
    <source>
        <dbReference type="Proteomes" id="UP000295106"/>
    </source>
</evidence>
<evidence type="ECO:0000256" key="1">
    <source>
        <dbReference type="ARBA" id="ARBA00005254"/>
    </source>
</evidence>
<organism evidence="3 4">
    <name type="scientific">Rubrivivax gelatinosus</name>
    <name type="common">Rhodocyclus gelatinosus</name>
    <name type="synonym">Rhodopseudomonas gelatinosa</name>
    <dbReference type="NCBI Taxonomy" id="28068"/>
    <lineage>
        <taxon>Bacteria</taxon>
        <taxon>Pseudomonadati</taxon>
        <taxon>Pseudomonadota</taxon>
        <taxon>Betaproteobacteria</taxon>
        <taxon>Burkholderiales</taxon>
        <taxon>Sphaerotilaceae</taxon>
        <taxon>Rubrivivax</taxon>
    </lineage>
</organism>
<dbReference type="InterPro" id="IPR018376">
    <property type="entry name" value="Enoyl-CoA_hyd/isom_CS"/>
</dbReference>
<evidence type="ECO:0000313" key="3">
    <source>
        <dbReference type="EMBL" id="TCP05361.1"/>
    </source>
</evidence>
<dbReference type="InterPro" id="IPR029045">
    <property type="entry name" value="ClpP/crotonase-like_dom_sf"/>
</dbReference>
<protein>
    <submittedName>
        <fullName evidence="3">Enoyl-CoA hydratase/carnithine racemase</fullName>
    </submittedName>
</protein>
<dbReference type="Gene3D" id="3.90.226.10">
    <property type="entry name" value="2-enoyl-CoA Hydratase, Chain A, domain 1"/>
    <property type="match status" value="1"/>
</dbReference>
<dbReference type="OrthoDB" id="9148881at2"/>
<dbReference type="SUPFAM" id="SSF52096">
    <property type="entry name" value="ClpP/crotonase"/>
    <property type="match status" value="1"/>
</dbReference>
<dbReference type="CDD" id="cd06558">
    <property type="entry name" value="crotonase-like"/>
    <property type="match status" value="1"/>
</dbReference>
<proteinExistence type="inferred from homology"/>
<dbReference type="GeneID" id="99686961"/>
<dbReference type="RefSeq" id="WP_132644370.1">
    <property type="nucleotide sequence ID" value="NZ_CP181386.1"/>
</dbReference>
<reference evidence="3 4" key="1">
    <citation type="submission" date="2019-03" db="EMBL/GenBank/DDBJ databases">
        <title>Genomic Encyclopedia of Type Strains, Phase IV (KMG-IV): sequencing the most valuable type-strain genomes for metagenomic binning, comparative biology and taxonomic classification.</title>
        <authorList>
            <person name="Goeker M."/>
        </authorList>
    </citation>
    <scope>NUCLEOTIDE SEQUENCE [LARGE SCALE GENOMIC DNA]</scope>
    <source>
        <strain evidence="3 4">DSM 1709</strain>
    </source>
</reference>
<dbReference type="PANTHER" id="PTHR11941:SF54">
    <property type="entry name" value="ENOYL-COA HYDRATASE, MITOCHONDRIAL"/>
    <property type="match status" value="1"/>
</dbReference>
<name>A0A4R2MG04_RUBGE</name>
<evidence type="ECO:0000256" key="2">
    <source>
        <dbReference type="RuleBase" id="RU003707"/>
    </source>
</evidence>